<dbReference type="EMBL" id="LKEU01000042">
    <property type="protein sequence ID" value="OFV69340.1"/>
    <property type="molecule type" value="Genomic_DNA"/>
</dbReference>
<dbReference type="GO" id="GO:0016887">
    <property type="term" value="F:ATP hydrolysis activity"/>
    <property type="evidence" value="ECO:0007669"/>
    <property type="project" value="InterPro"/>
</dbReference>
<dbReference type="PANTHER" id="PTHR42734">
    <property type="entry name" value="METAL TRANSPORT SYSTEM ATP-BINDING PROTEIN TM_0124-RELATED"/>
    <property type="match status" value="1"/>
</dbReference>
<evidence type="ECO:0000256" key="1">
    <source>
        <dbReference type="ARBA" id="ARBA00005417"/>
    </source>
</evidence>
<reference evidence="6 8" key="1">
    <citation type="submission" date="2015-09" db="EMBL/GenBank/DDBJ databases">
        <title>Genome sequence of Acetobacterium wieringae DSM 1911.</title>
        <authorList>
            <person name="Poehlein A."/>
            <person name="Bengelsdorf F.R."/>
            <person name="Schiel-Bengelsdorf B."/>
            <person name="Duerre P."/>
            <person name="Daniel R."/>
        </authorList>
    </citation>
    <scope>NUCLEOTIDE SEQUENCE [LARGE SCALE GENOMIC DNA]</scope>
    <source>
        <strain evidence="6 8">DSM 1911</strain>
    </source>
</reference>
<dbReference type="InterPro" id="IPR017871">
    <property type="entry name" value="ABC_transporter-like_CS"/>
</dbReference>
<dbReference type="Pfam" id="PF00005">
    <property type="entry name" value="ABC_tran"/>
    <property type="match status" value="1"/>
</dbReference>
<dbReference type="OrthoDB" id="9799337at2"/>
<comment type="similarity">
    <text evidence="1">Belongs to the ABC transporter superfamily.</text>
</comment>
<dbReference type="FunFam" id="3.40.50.300:FF:000134">
    <property type="entry name" value="Iron-enterobactin ABC transporter ATP-binding protein"/>
    <property type="match status" value="1"/>
</dbReference>
<keyword evidence="6" id="KW-0378">Hydrolase</keyword>
<dbReference type="AlphaFoldDB" id="A0A1F2PD54"/>
<evidence type="ECO:0000256" key="3">
    <source>
        <dbReference type="ARBA" id="ARBA00022741"/>
    </source>
</evidence>
<dbReference type="STRING" id="52694.ACWI_31970"/>
<dbReference type="GO" id="GO:0005524">
    <property type="term" value="F:ATP binding"/>
    <property type="evidence" value="ECO:0007669"/>
    <property type="project" value="UniProtKB-KW"/>
</dbReference>
<keyword evidence="4 6" id="KW-0067">ATP-binding</keyword>
<dbReference type="SUPFAM" id="SSF52540">
    <property type="entry name" value="P-loop containing nucleoside triphosphate hydrolases"/>
    <property type="match status" value="1"/>
</dbReference>
<evidence type="ECO:0000313" key="6">
    <source>
        <dbReference type="EMBL" id="OFV69340.1"/>
    </source>
</evidence>
<dbReference type="InterPro" id="IPR003439">
    <property type="entry name" value="ABC_transporter-like_ATP-bd"/>
</dbReference>
<keyword evidence="9" id="KW-1185">Reference proteome</keyword>
<gene>
    <name evidence="6" type="primary">fhuC</name>
    <name evidence="6" type="ORF">ACWI_31970</name>
    <name evidence="7" type="ORF">LNN31_14615</name>
</gene>
<dbReference type="Proteomes" id="UP000176244">
    <property type="component" value="Unassembled WGS sequence"/>
</dbReference>
<dbReference type="CDD" id="cd03214">
    <property type="entry name" value="ABC_Iron-Siderophores_B12_Hemin"/>
    <property type="match status" value="1"/>
</dbReference>
<evidence type="ECO:0000256" key="4">
    <source>
        <dbReference type="ARBA" id="ARBA00022840"/>
    </source>
</evidence>
<sequence>MLKIDALEFGYRSNRKILDRIEFDVANGECVAILGNNGAGKSTMLKCLNKIIAPQKGRVVVNEVDILRMTRLDIAKNTAYVAQKSEGSQITAYDAILLGRKPYIKLAPKKEDYEIVETIIASMGLEQLSLRYIDELSGGELQKVMIARALAQEPKVLLLDEPTSCLDLKNQLEVLKLIQNITKEKEIAVVIVIHDLNLALRYCDRFLFLKDSEIFCYGGLDIMTSENIGAVYQVPVVVESYQNQKVVIPLT</sequence>
<accession>A0A1F2PD54</accession>
<dbReference type="PROSITE" id="PS00211">
    <property type="entry name" value="ABC_TRANSPORTER_1"/>
    <property type="match status" value="1"/>
</dbReference>
<keyword evidence="2" id="KW-0813">Transport</keyword>
<dbReference type="EC" id="3.6.3.34" evidence="6"/>
<dbReference type="InterPro" id="IPR027417">
    <property type="entry name" value="P-loop_NTPase"/>
</dbReference>
<reference evidence="7" key="2">
    <citation type="submission" date="2021-11" db="EMBL/GenBank/DDBJ databases">
        <title>Isoprene-degrading acetogen.</title>
        <authorList>
            <person name="Yang Y."/>
            <person name="Jin H."/>
            <person name="Yan J."/>
        </authorList>
    </citation>
    <scope>NUCLEOTIDE SEQUENCE</scope>
    <source>
        <strain evidence="7">Berkeley</strain>
    </source>
</reference>
<dbReference type="SMART" id="SM00382">
    <property type="entry name" value="AAA"/>
    <property type="match status" value="1"/>
</dbReference>
<dbReference type="PROSITE" id="PS50893">
    <property type="entry name" value="ABC_TRANSPORTER_2"/>
    <property type="match status" value="1"/>
</dbReference>
<evidence type="ECO:0000313" key="9">
    <source>
        <dbReference type="Proteomes" id="UP001163550"/>
    </source>
</evidence>
<evidence type="ECO:0000313" key="8">
    <source>
        <dbReference type="Proteomes" id="UP000176244"/>
    </source>
</evidence>
<dbReference type="PANTHER" id="PTHR42734:SF6">
    <property type="entry name" value="MOLYBDATE IMPORT ATP-BINDING PROTEIN MOLC"/>
    <property type="match status" value="1"/>
</dbReference>
<dbReference type="InterPro" id="IPR003593">
    <property type="entry name" value="AAA+_ATPase"/>
</dbReference>
<dbReference type="RefSeq" id="WP_070372452.1">
    <property type="nucleotide sequence ID" value="NZ_CABIIK010000050.1"/>
</dbReference>
<name>A0A1F2PD54_9FIRM</name>
<dbReference type="Proteomes" id="UP001163550">
    <property type="component" value="Chromosome"/>
</dbReference>
<evidence type="ECO:0000313" key="7">
    <source>
        <dbReference type="EMBL" id="UYO62004.1"/>
    </source>
</evidence>
<organism evidence="6 8">
    <name type="scientific">Acetobacterium wieringae</name>
    <dbReference type="NCBI Taxonomy" id="52694"/>
    <lineage>
        <taxon>Bacteria</taxon>
        <taxon>Bacillati</taxon>
        <taxon>Bacillota</taxon>
        <taxon>Clostridia</taxon>
        <taxon>Eubacteriales</taxon>
        <taxon>Eubacteriaceae</taxon>
        <taxon>Acetobacterium</taxon>
    </lineage>
</organism>
<evidence type="ECO:0000256" key="2">
    <source>
        <dbReference type="ARBA" id="ARBA00022448"/>
    </source>
</evidence>
<protein>
    <submittedName>
        <fullName evidence="7">ABC transporter ATP-binding protein</fullName>
    </submittedName>
    <submittedName>
        <fullName evidence="6">Iron(3+)-hydroxamate import ATP-binding protein FhuC</fullName>
        <ecNumber evidence="6">3.6.3.34</ecNumber>
    </submittedName>
</protein>
<evidence type="ECO:0000259" key="5">
    <source>
        <dbReference type="PROSITE" id="PS50893"/>
    </source>
</evidence>
<feature type="domain" description="ABC transporter" evidence="5">
    <location>
        <begin position="2"/>
        <end position="236"/>
    </location>
</feature>
<keyword evidence="3" id="KW-0547">Nucleotide-binding</keyword>
<dbReference type="EMBL" id="CP087994">
    <property type="protein sequence ID" value="UYO62004.1"/>
    <property type="molecule type" value="Genomic_DNA"/>
</dbReference>
<dbReference type="Gene3D" id="3.40.50.300">
    <property type="entry name" value="P-loop containing nucleotide triphosphate hydrolases"/>
    <property type="match status" value="1"/>
</dbReference>
<dbReference type="InterPro" id="IPR050153">
    <property type="entry name" value="Metal_Ion_Import_ABC"/>
</dbReference>
<proteinExistence type="inferred from homology"/>